<organism evidence="3 4">
    <name type="scientific">Parasponia andersonii</name>
    <name type="common">Sponia andersonii</name>
    <dbReference type="NCBI Taxonomy" id="3476"/>
    <lineage>
        <taxon>Eukaryota</taxon>
        <taxon>Viridiplantae</taxon>
        <taxon>Streptophyta</taxon>
        <taxon>Embryophyta</taxon>
        <taxon>Tracheophyta</taxon>
        <taxon>Spermatophyta</taxon>
        <taxon>Magnoliopsida</taxon>
        <taxon>eudicotyledons</taxon>
        <taxon>Gunneridae</taxon>
        <taxon>Pentapetalae</taxon>
        <taxon>rosids</taxon>
        <taxon>fabids</taxon>
        <taxon>Rosales</taxon>
        <taxon>Cannabaceae</taxon>
        <taxon>Parasponia</taxon>
    </lineage>
</organism>
<keyword evidence="4" id="KW-1185">Reference proteome</keyword>
<sequence length="74" mass="7965">MYRGVALLLLLTSTLAPLPTNVTTASKHPPTTAKCSGEWPSASWDSKSPPNSIIIESTSLWPFMAATCMAVRPY</sequence>
<evidence type="ECO:0000313" key="4">
    <source>
        <dbReference type="Proteomes" id="UP000237105"/>
    </source>
</evidence>
<evidence type="ECO:0000256" key="1">
    <source>
        <dbReference type="SAM" id="MobiDB-lite"/>
    </source>
</evidence>
<reference evidence="4" key="1">
    <citation type="submission" date="2016-06" db="EMBL/GenBank/DDBJ databases">
        <title>Parallel loss of symbiosis genes in relatives of nitrogen-fixing non-legume Parasponia.</title>
        <authorList>
            <person name="Van Velzen R."/>
            <person name="Holmer R."/>
            <person name="Bu F."/>
            <person name="Rutten L."/>
            <person name="Van Zeijl A."/>
            <person name="Liu W."/>
            <person name="Santuari L."/>
            <person name="Cao Q."/>
            <person name="Sharma T."/>
            <person name="Shen D."/>
            <person name="Roswanjaya Y."/>
            <person name="Wardhani T."/>
            <person name="Kalhor M.S."/>
            <person name="Jansen J."/>
            <person name="Van den Hoogen J."/>
            <person name="Gungor B."/>
            <person name="Hartog M."/>
            <person name="Hontelez J."/>
            <person name="Verver J."/>
            <person name="Yang W.-C."/>
            <person name="Schijlen E."/>
            <person name="Repin R."/>
            <person name="Schilthuizen M."/>
            <person name="Schranz E."/>
            <person name="Heidstra R."/>
            <person name="Miyata K."/>
            <person name="Fedorova E."/>
            <person name="Kohlen W."/>
            <person name="Bisseling T."/>
            <person name="Smit S."/>
            <person name="Geurts R."/>
        </authorList>
    </citation>
    <scope>NUCLEOTIDE SEQUENCE [LARGE SCALE GENOMIC DNA]</scope>
    <source>
        <strain evidence="4">cv. WU1-14</strain>
    </source>
</reference>
<name>A0A2P5BRL1_PARAD</name>
<feature type="region of interest" description="Disordered" evidence="1">
    <location>
        <begin position="23"/>
        <end position="47"/>
    </location>
</feature>
<evidence type="ECO:0000256" key="2">
    <source>
        <dbReference type="SAM" id="SignalP"/>
    </source>
</evidence>
<dbReference type="Proteomes" id="UP000237105">
    <property type="component" value="Unassembled WGS sequence"/>
</dbReference>
<dbReference type="AlphaFoldDB" id="A0A2P5BRL1"/>
<accession>A0A2P5BRL1</accession>
<evidence type="ECO:0008006" key="5">
    <source>
        <dbReference type="Google" id="ProtNLM"/>
    </source>
</evidence>
<proteinExistence type="predicted"/>
<keyword evidence="2" id="KW-0732">Signal</keyword>
<feature type="chain" id="PRO_5015128811" description="Secreted protein" evidence="2">
    <location>
        <begin position="17"/>
        <end position="74"/>
    </location>
</feature>
<gene>
    <name evidence="3" type="ORF">PanWU01x14_216390</name>
</gene>
<evidence type="ECO:0000313" key="3">
    <source>
        <dbReference type="EMBL" id="PON51395.1"/>
    </source>
</evidence>
<comment type="caution">
    <text evidence="3">The sequence shown here is derived from an EMBL/GenBank/DDBJ whole genome shotgun (WGS) entry which is preliminary data.</text>
</comment>
<protein>
    <recommendedName>
        <fullName evidence="5">Secreted protein</fullName>
    </recommendedName>
</protein>
<feature type="signal peptide" evidence="2">
    <location>
        <begin position="1"/>
        <end position="16"/>
    </location>
</feature>
<dbReference type="EMBL" id="JXTB01000233">
    <property type="protein sequence ID" value="PON51395.1"/>
    <property type="molecule type" value="Genomic_DNA"/>
</dbReference>